<protein>
    <submittedName>
        <fullName evidence="2">Uncharacterized protein</fullName>
    </submittedName>
</protein>
<gene>
    <name evidence="2" type="ORF">AWB67_03526</name>
</gene>
<feature type="compositionally biased region" description="Low complexity" evidence="1">
    <location>
        <begin position="80"/>
        <end position="94"/>
    </location>
</feature>
<organism evidence="2 3">
    <name type="scientific">Caballeronia terrestris</name>
    <dbReference type="NCBI Taxonomy" id="1226301"/>
    <lineage>
        <taxon>Bacteria</taxon>
        <taxon>Pseudomonadati</taxon>
        <taxon>Pseudomonadota</taxon>
        <taxon>Betaproteobacteria</taxon>
        <taxon>Burkholderiales</taxon>
        <taxon>Burkholderiaceae</taxon>
        <taxon>Caballeronia</taxon>
    </lineage>
</organism>
<proteinExistence type="predicted"/>
<evidence type="ECO:0000313" key="3">
    <source>
        <dbReference type="Proteomes" id="UP000054925"/>
    </source>
</evidence>
<name>A0A158J959_9BURK</name>
<accession>A0A158J959</accession>
<feature type="compositionally biased region" description="Basic residues" evidence="1">
    <location>
        <begin position="144"/>
        <end position="153"/>
    </location>
</feature>
<comment type="caution">
    <text evidence="2">The sequence shown here is derived from an EMBL/GenBank/DDBJ whole genome shotgun (WGS) entry which is preliminary data.</text>
</comment>
<feature type="compositionally biased region" description="Basic and acidic residues" evidence="1">
    <location>
        <begin position="38"/>
        <end position="78"/>
    </location>
</feature>
<feature type="region of interest" description="Disordered" evidence="1">
    <location>
        <begin position="115"/>
        <end position="154"/>
    </location>
</feature>
<dbReference type="Proteomes" id="UP000054925">
    <property type="component" value="Unassembled WGS sequence"/>
</dbReference>
<feature type="compositionally biased region" description="Basic and acidic residues" evidence="1">
    <location>
        <begin position="186"/>
        <end position="197"/>
    </location>
</feature>
<dbReference type="EMBL" id="FCOL02000019">
    <property type="protein sequence ID" value="SAL65295.1"/>
    <property type="molecule type" value="Genomic_DNA"/>
</dbReference>
<evidence type="ECO:0000256" key="1">
    <source>
        <dbReference type="SAM" id="MobiDB-lite"/>
    </source>
</evidence>
<reference evidence="2" key="1">
    <citation type="submission" date="2016-01" db="EMBL/GenBank/DDBJ databases">
        <authorList>
            <person name="Peeters C."/>
        </authorList>
    </citation>
    <scope>NUCLEOTIDE SEQUENCE [LARGE SCALE GENOMIC DNA]</scope>
    <source>
        <strain evidence="2">LMG 22937</strain>
    </source>
</reference>
<feature type="region of interest" description="Disordered" evidence="1">
    <location>
        <begin position="186"/>
        <end position="239"/>
    </location>
</feature>
<sequence>MYFRRLRCRCCNRHACPASLRRDGDCNLRAGLLPVGRASREHPFTQRGTDENRNEESSHAGPAAERRPPGHAAGEAKRLGSAAAENATASAAGTDTSHAASVSVFSDAERLLTGSSEGRRVAANSRTGHPARGRNRPGSSFRNTSKRSAGRSAKRYDVGCAGTQAFAHAVCRLKCCVENATWKSATADERKRGRSADPRAAGRATQSGFNERRRAPSARGRQNAGGRQIKCDARQPVLA</sequence>
<keyword evidence="3" id="KW-1185">Reference proteome</keyword>
<feature type="region of interest" description="Disordered" evidence="1">
    <location>
        <begin position="37"/>
        <end position="100"/>
    </location>
</feature>
<evidence type="ECO:0000313" key="2">
    <source>
        <dbReference type="EMBL" id="SAL65295.1"/>
    </source>
</evidence>
<dbReference type="AlphaFoldDB" id="A0A158J959"/>